<evidence type="ECO:0008006" key="3">
    <source>
        <dbReference type="Google" id="ProtNLM"/>
    </source>
</evidence>
<gene>
    <name evidence="1" type="ORF">RCL2_000924200</name>
</gene>
<proteinExistence type="predicted"/>
<accession>A0A8H3QIA8</accession>
<reference evidence="1" key="1">
    <citation type="submission" date="2019-10" db="EMBL/GenBank/DDBJ databases">
        <title>Conservation and host-specific expression of non-tandemly repeated heterogenous ribosome RNA gene in arbuscular mycorrhizal fungi.</title>
        <authorList>
            <person name="Maeda T."/>
            <person name="Kobayashi Y."/>
            <person name="Nakagawa T."/>
            <person name="Ezawa T."/>
            <person name="Yamaguchi K."/>
            <person name="Bino T."/>
            <person name="Nishimoto Y."/>
            <person name="Shigenobu S."/>
            <person name="Kawaguchi M."/>
        </authorList>
    </citation>
    <scope>NUCLEOTIDE SEQUENCE</scope>
    <source>
        <strain evidence="1">HR1</strain>
    </source>
</reference>
<evidence type="ECO:0000313" key="2">
    <source>
        <dbReference type="Proteomes" id="UP000615446"/>
    </source>
</evidence>
<dbReference type="Proteomes" id="UP000615446">
    <property type="component" value="Unassembled WGS sequence"/>
</dbReference>
<sequence length="182" mass="21826">MPKRLTIEQRKYKETNSVSDKSKTRRPCKLIDCDERIMVRRIMTDKYFTAKWIVSNWNKVVWSDESKFQIFGLDSRAYCWKKPDQPLNNRHVKPTVKFGGRSIFVWGCFTCFGVEYLCKIDRGLDAELYQRILDEDFLDILEYYSLNCKNIIFQQDNNSKHTAKCILEWFEDNNIQLLDWPP</sequence>
<dbReference type="AlphaFoldDB" id="A0A8H3QIA8"/>
<name>A0A8H3QIA8_9GLOM</name>
<dbReference type="GO" id="GO:0003676">
    <property type="term" value="F:nucleic acid binding"/>
    <property type="evidence" value="ECO:0007669"/>
    <property type="project" value="InterPro"/>
</dbReference>
<dbReference type="InterPro" id="IPR036397">
    <property type="entry name" value="RNaseH_sf"/>
</dbReference>
<evidence type="ECO:0000313" key="1">
    <source>
        <dbReference type="EMBL" id="GES82010.1"/>
    </source>
</evidence>
<dbReference type="EMBL" id="BLAL01000059">
    <property type="protein sequence ID" value="GES82010.1"/>
    <property type="molecule type" value="Genomic_DNA"/>
</dbReference>
<comment type="caution">
    <text evidence="1">The sequence shown here is derived from an EMBL/GenBank/DDBJ whole genome shotgun (WGS) entry which is preliminary data.</text>
</comment>
<dbReference type="Gene3D" id="3.30.420.10">
    <property type="entry name" value="Ribonuclease H-like superfamily/Ribonuclease H"/>
    <property type="match status" value="1"/>
</dbReference>
<dbReference type="OrthoDB" id="2416077at2759"/>
<organism evidence="1 2">
    <name type="scientific">Rhizophagus clarus</name>
    <dbReference type="NCBI Taxonomy" id="94130"/>
    <lineage>
        <taxon>Eukaryota</taxon>
        <taxon>Fungi</taxon>
        <taxon>Fungi incertae sedis</taxon>
        <taxon>Mucoromycota</taxon>
        <taxon>Glomeromycotina</taxon>
        <taxon>Glomeromycetes</taxon>
        <taxon>Glomerales</taxon>
        <taxon>Glomeraceae</taxon>
        <taxon>Rhizophagus</taxon>
    </lineage>
</organism>
<protein>
    <recommendedName>
        <fullName evidence="3">Tc1-like transposase DDE domain-containing protein</fullName>
    </recommendedName>
</protein>